<keyword evidence="1" id="KW-0812">Transmembrane</keyword>
<dbReference type="AlphaFoldDB" id="A0A921KJD5"/>
<dbReference type="Proteomes" id="UP000749320">
    <property type="component" value="Unassembled WGS sequence"/>
</dbReference>
<feature type="transmembrane region" description="Helical" evidence="1">
    <location>
        <begin position="57"/>
        <end position="76"/>
    </location>
</feature>
<evidence type="ECO:0000256" key="1">
    <source>
        <dbReference type="SAM" id="Phobius"/>
    </source>
</evidence>
<sequence>MSVYDQGKLVTVSNDKDISLKLLEGKHKLTFSYNDNEGKITHINKVVEVEKSSVSRYLIILCTLIVFGGCLSLVVYPKYRLKKGSVKYGKVN</sequence>
<protein>
    <submittedName>
        <fullName evidence="2">Uncharacterized protein</fullName>
    </submittedName>
</protein>
<reference evidence="2" key="1">
    <citation type="journal article" date="2021" name="PeerJ">
        <title>Extensive microbial diversity within the chicken gut microbiome revealed by metagenomics and culture.</title>
        <authorList>
            <person name="Gilroy R."/>
            <person name="Ravi A."/>
            <person name="Getino M."/>
            <person name="Pursley I."/>
            <person name="Horton D.L."/>
            <person name="Alikhan N.F."/>
            <person name="Baker D."/>
            <person name="Gharbi K."/>
            <person name="Hall N."/>
            <person name="Watson M."/>
            <person name="Adriaenssens E.M."/>
            <person name="Foster-Nyarko E."/>
            <person name="Jarju S."/>
            <person name="Secka A."/>
            <person name="Antonio M."/>
            <person name="Oren A."/>
            <person name="Chaudhuri R.R."/>
            <person name="La Ragione R."/>
            <person name="Hildebrand F."/>
            <person name="Pallen M.J."/>
        </authorList>
    </citation>
    <scope>NUCLEOTIDE SEQUENCE</scope>
    <source>
        <strain evidence="2">CHK193-16274</strain>
    </source>
</reference>
<evidence type="ECO:0000313" key="3">
    <source>
        <dbReference type="Proteomes" id="UP000749320"/>
    </source>
</evidence>
<accession>A0A921KJD5</accession>
<gene>
    <name evidence="2" type="ORF">K8V91_09910</name>
</gene>
<reference evidence="2" key="2">
    <citation type="submission" date="2021-09" db="EMBL/GenBank/DDBJ databases">
        <authorList>
            <person name="Gilroy R."/>
        </authorList>
    </citation>
    <scope>NUCLEOTIDE SEQUENCE</scope>
    <source>
        <strain evidence="2">CHK193-16274</strain>
    </source>
</reference>
<name>A0A921KJD5_9FIRM</name>
<organism evidence="2 3">
    <name type="scientific">Thomasclavelia spiroformis</name>
    <dbReference type="NCBI Taxonomy" id="29348"/>
    <lineage>
        <taxon>Bacteria</taxon>
        <taxon>Bacillati</taxon>
        <taxon>Bacillota</taxon>
        <taxon>Erysipelotrichia</taxon>
        <taxon>Erysipelotrichales</taxon>
        <taxon>Coprobacillaceae</taxon>
        <taxon>Thomasclavelia</taxon>
    </lineage>
</organism>
<feature type="non-terminal residue" evidence="2">
    <location>
        <position position="1"/>
    </location>
</feature>
<comment type="caution">
    <text evidence="2">The sequence shown here is derived from an EMBL/GenBank/DDBJ whole genome shotgun (WGS) entry which is preliminary data.</text>
</comment>
<evidence type="ECO:0000313" key="2">
    <source>
        <dbReference type="EMBL" id="HJF41228.1"/>
    </source>
</evidence>
<keyword evidence="1" id="KW-1133">Transmembrane helix</keyword>
<keyword evidence="1" id="KW-0472">Membrane</keyword>
<proteinExistence type="predicted"/>
<dbReference type="EMBL" id="DYWV01000343">
    <property type="protein sequence ID" value="HJF41228.1"/>
    <property type="molecule type" value="Genomic_DNA"/>
</dbReference>